<reference evidence="2 3" key="1">
    <citation type="submission" date="2020-02" db="EMBL/GenBank/DDBJ databases">
        <title>Whole-genome analyses of novel actinobacteria.</title>
        <authorList>
            <person name="Sahin N."/>
            <person name="Tatar D."/>
        </authorList>
    </citation>
    <scope>NUCLEOTIDE SEQUENCE [LARGE SCALE GENOMIC DNA]</scope>
    <source>
        <strain evidence="2 3">SB3404</strain>
    </source>
</reference>
<evidence type="ECO:0000313" key="2">
    <source>
        <dbReference type="EMBL" id="NGO68176.1"/>
    </source>
</evidence>
<feature type="region of interest" description="Disordered" evidence="1">
    <location>
        <begin position="1"/>
        <end position="36"/>
    </location>
</feature>
<dbReference type="AlphaFoldDB" id="A0A6G4WSC9"/>
<dbReference type="EMBL" id="JAAKZZ010000047">
    <property type="protein sequence ID" value="NGO68176.1"/>
    <property type="molecule type" value="Genomic_DNA"/>
</dbReference>
<proteinExistence type="predicted"/>
<evidence type="ECO:0000313" key="3">
    <source>
        <dbReference type="Proteomes" id="UP000477722"/>
    </source>
</evidence>
<protein>
    <recommendedName>
        <fullName evidence="4">Transferase</fullName>
    </recommendedName>
</protein>
<evidence type="ECO:0008006" key="4">
    <source>
        <dbReference type="Google" id="ProtNLM"/>
    </source>
</evidence>
<dbReference type="Proteomes" id="UP000477722">
    <property type="component" value="Unassembled WGS sequence"/>
</dbReference>
<name>A0A6G4WSC9_9ACTN</name>
<gene>
    <name evidence="2" type="ORF">G5C65_07385</name>
</gene>
<keyword evidence="3" id="KW-1185">Reference proteome</keyword>
<comment type="caution">
    <text evidence="2">The sequence shown here is derived from an EMBL/GenBank/DDBJ whole genome shotgun (WGS) entry which is preliminary data.</text>
</comment>
<evidence type="ECO:0000256" key="1">
    <source>
        <dbReference type="SAM" id="MobiDB-lite"/>
    </source>
</evidence>
<sequence>MTFDVRLPAPLPSAAASPDHGAGLLLRSRSGDPDGPETVRLPLAPVAGDPGTLRAALPSTVRLAEGRWNVFLALDGAPPRRLLPGVNDLRSLMDRVPHADRTWLGVYIPYATKNGNLSVRSWQRWPHAEAGELRVVDGGLVLRGRLYGAGVAPGARLEAWARRHPDGPPVVVEAVAEGTGFTAELPYPPLAAHPVWDLWLRPGGSAEPVRVARILDDIADKKRIFTYPAERVRPASGDGPDVTVTPYYTLSNDLAVRVDAQD</sequence>
<organism evidence="2 3">
    <name type="scientific">Streptomyces boncukensis</name>
    <dbReference type="NCBI Taxonomy" id="2711219"/>
    <lineage>
        <taxon>Bacteria</taxon>
        <taxon>Bacillati</taxon>
        <taxon>Actinomycetota</taxon>
        <taxon>Actinomycetes</taxon>
        <taxon>Kitasatosporales</taxon>
        <taxon>Streptomycetaceae</taxon>
        <taxon>Streptomyces</taxon>
    </lineage>
</organism>
<accession>A0A6G4WSC9</accession>